<evidence type="ECO:0000313" key="3">
    <source>
        <dbReference type="EMBL" id="RUT28705.1"/>
    </source>
</evidence>
<feature type="domain" description="ATP-grasp" evidence="2">
    <location>
        <begin position="18"/>
        <end position="244"/>
    </location>
</feature>
<dbReference type="SUPFAM" id="SSF56059">
    <property type="entry name" value="Glutathione synthetase ATP-binding domain-like"/>
    <property type="match status" value="1"/>
</dbReference>
<sequence length="256" mass="30031">MPFRRIQSKLLKDRTMRRSPLLRRHLPETRPYHPYVLKRMLNQHSTVFVKPDTGSQGRGIVRLKRIKNKGVHISWGLNNRKVSRKFVIRELHQRLSPYHSYLVQQGLHLTKYHHRLVDIRVFLQKPGTKWLISGKVVRVGAAGRFVTNYSQGGRPVHLPKVLNSIYHHNPQKVHRTIQKIDQIAYHAAAALNRRFPGIRVLGIDIGLDRSGRIWIIEANTRPGTQLFKNLGDQSMYHAIVTRRELIDRQYKGRRRK</sequence>
<dbReference type="GO" id="GO:0005737">
    <property type="term" value="C:cytoplasm"/>
    <property type="evidence" value="ECO:0007669"/>
    <property type="project" value="TreeGrafter"/>
</dbReference>
<dbReference type="RefSeq" id="WP_127200459.1">
    <property type="nucleotide sequence ID" value="NZ_RZNX01000009.1"/>
</dbReference>
<dbReference type="OrthoDB" id="7869153at2"/>
<dbReference type="EMBL" id="RZNX01000009">
    <property type="protein sequence ID" value="RUT28705.1"/>
    <property type="molecule type" value="Genomic_DNA"/>
</dbReference>
<comment type="caution">
    <text evidence="3">The sequence shown here is derived from an EMBL/GenBank/DDBJ whole genome shotgun (WGS) entry which is preliminary data.</text>
</comment>
<keyword evidence="4" id="KW-1185">Reference proteome</keyword>
<dbReference type="Proteomes" id="UP000272464">
    <property type="component" value="Unassembled WGS sequence"/>
</dbReference>
<organism evidence="3 4">
    <name type="scientific">Paenibacillus zeisoli</name>
    <dbReference type="NCBI Taxonomy" id="2496267"/>
    <lineage>
        <taxon>Bacteria</taxon>
        <taxon>Bacillati</taxon>
        <taxon>Bacillota</taxon>
        <taxon>Bacilli</taxon>
        <taxon>Bacillales</taxon>
        <taxon>Paenibacillaceae</taxon>
        <taxon>Paenibacillus</taxon>
    </lineage>
</organism>
<dbReference type="GO" id="GO:0018169">
    <property type="term" value="F:ribosomal S6-glutamic acid ligase activity"/>
    <property type="evidence" value="ECO:0007669"/>
    <property type="project" value="TreeGrafter"/>
</dbReference>
<dbReference type="Pfam" id="PF14398">
    <property type="entry name" value="ATPgrasp_YheCD"/>
    <property type="match status" value="1"/>
</dbReference>
<proteinExistence type="predicted"/>
<keyword evidence="1" id="KW-0547">Nucleotide-binding</keyword>
<reference evidence="3 4" key="1">
    <citation type="submission" date="2018-12" db="EMBL/GenBank/DDBJ databases">
        <authorList>
            <person name="Sun L."/>
            <person name="Chen Z."/>
        </authorList>
    </citation>
    <scope>NUCLEOTIDE SEQUENCE [LARGE SCALE GENOMIC DNA]</scope>
    <source>
        <strain evidence="3 4">3-5-3</strain>
    </source>
</reference>
<name>A0A3S1CX72_9BACL</name>
<gene>
    <name evidence="3" type="ORF">EJP77_17075</name>
</gene>
<dbReference type="PANTHER" id="PTHR21621">
    <property type="entry name" value="RIBOSOMAL PROTEIN S6 MODIFICATION PROTEIN"/>
    <property type="match status" value="1"/>
</dbReference>
<dbReference type="AlphaFoldDB" id="A0A3S1CX72"/>
<evidence type="ECO:0000256" key="1">
    <source>
        <dbReference type="PROSITE-ProRule" id="PRU00409"/>
    </source>
</evidence>
<dbReference type="GO" id="GO:0005524">
    <property type="term" value="F:ATP binding"/>
    <property type="evidence" value="ECO:0007669"/>
    <property type="project" value="UniProtKB-UniRule"/>
</dbReference>
<dbReference type="Gene3D" id="3.30.470.20">
    <property type="entry name" value="ATP-grasp fold, B domain"/>
    <property type="match status" value="1"/>
</dbReference>
<dbReference type="GO" id="GO:0046872">
    <property type="term" value="F:metal ion binding"/>
    <property type="evidence" value="ECO:0007669"/>
    <property type="project" value="InterPro"/>
</dbReference>
<dbReference type="GO" id="GO:0009432">
    <property type="term" value="P:SOS response"/>
    <property type="evidence" value="ECO:0007669"/>
    <property type="project" value="TreeGrafter"/>
</dbReference>
<protein>
    <submittedName>
        <fullName evidence="3">YheC/YheD family protein</fullName>
    </submittedName>
</protein>
<dbReference type="InterPro" id="IPR026838">
    <property type="entry name" value="YheC/D"/>
</dbReference>
<accession>A0A3S1CX72</accession>
<evidence type="ECO:0000259" key="2">
    <source>
        <dbReference type="PROSITE" id="PS50975"/>
    </source>
</evidence>
<dbReference type="PANTHER" id="PTHR21621:SF0">
    <property type="entry name" value="BETA-CITRYLGLUTAMATE SYNTHASE B-RELATED"/>
    <property type="match status" value="1"/>
</dbReference>
<dbReference type="PROSITE" id="PS50975">
    <property type="entry name" value="ATP_GRASP"/>
    <property type="match status" value="1"/>
</dbReference>
<keyword evidence="1" id="KW-0067">ATP-binding</keyword>
<evidence type="ECO:0000313" key="4">
    <source>
        <dbReference type="Proteomes" id="UP000272464"/>
    </source>
</evidence>
<dbReference type="InterPro" id="IPR011761">
    <property type="entry name" value="ATP-grasp"/>
</dbReference>